<organism evidence="1 2">
    <name type="scientific">Catenaria anguillulae PL171</name>
    <dbReference type="NCBI Taxonomy" id="765915"/>
    <lineage>
        <taxon>Eukaryota</taxon>
        <taxon>Fungi</taxon>
        <taxon>Fungi incertae sedis</taxon>
        <taxon>Blastocladiomycota</taxon>
        <taxon>Blastocladiomycetes</taxon>
        <taxon>Blastocladiales</taxon>
        <taxon>Catenariaceae</taxon>
        <taxon>Catenaria</taxon>
    </lineage>
</organism>
<accession>A0A1Y2HZG6</accession>
<feature type="non-terminal residue" evidence="1">
    <location>
        <position position="81"/>
    </location>
</feature>
<sequence>MEATEANKPAANVLAVCPAVCVSPSEVRFVAMHAGDEAVGEGQWGVPARLITAVVTEQGAVVPHAVGEVFERSTAGVVKGH</sequence>
<gene>
    <name evidence="1" type="ORF">BCR44DRAFT_1427246</name>
</gene>
<evidence type="ECO:0000313" key="2">
    <source>
        <dbReference type="Proteomes" id="UP000193411"/>
    </source>
</evidence>
<dbReference type="Proteomes" id="UP000193411">
    <property type="component" value="Unassembled WGS sequence"/>
</dbReference>
<proteinExistence type="predicted"/>
<dbReference type="AlphaFoldDB" id="A0A1Y2HZG6"/>
<reference evidence="1 2" key="1">
    <citation type="submission" date="2016-07" db="EMBL/GenBank/DDBJ databases">
        <title>Pervasive Adenine N6-methylation of Active Genes in Fungi.</title>
        <authorList>
            <consortium name="DOE Joint Genome Institute"/>
            <person name="Mondo S.J."/>
            <person name="Dannebaum R.O."/>
            <person name="Kuo R.C."/>
            <person name="Labutti K."/>
            <person name="Haridas S."/>
            <person name="Kuo A."/>
            <person name="Salamov A."/>
            <person name="Ahrendt S.R."/>
            <person name="Lipzen A."/>
            <person name="Sullivan W."/>
            <person name="Andreopoulos W.B."/>
            <person name="Clum A."/>
            <person name="Lindquist E."/>
            <person name="Daum C."/>
            <person name="Ramamoorthy G.K."/>
            <person name="Gryganskyi A."/>
            <person name="Culley D."/>
            <person name="Magnuson J.K."/>
            <person name="James T.Y."/>
            <person name="O'Malley M.A."/>
            <person name="Stajich J.E."/>
            <person name="Spatafora J.W."/>
            <person name="Visel A."/>
            <person name="Grigoriev I.V."/>
        </authorList>
    </citation>
    <scope>NUCLEOTIDE SEQUENCE [LARGE SCALE GENOMIC DNA]</scope>
    <source>
        <strain evidence="1 2">PL171</strain>
    </source>
</reference>
<comment type="caution">
    <text evidence="1">The sequence shown here is derived from an EMBL/GenBank/DDBJ whole genome shotgun (WGS) entry which is preliminary data.</text>
</comment>
<dbReference type="EMBL" id="MCFL01000006">
    <property type="protein sequence ID" value="ORZ39121.1"/>
    <property type="molecule type" value="Genomic_DNA"/>
</dbReference>
<evidence type="ECO:0000313" key="1">
    <source>
        <dbReference type="EMBL" id="ORZ39121.1"/>
    </source>
</evidence>
<name>A0A1Y2HZG6_9FUNG</name>
<keyword evidence="2" id="KW-1185">Reference proteome</keyword>
<protein>
    <submittedName>
        <fullName evidence="1">Uncharacterized protein</fullName>
    </submittedName>
</protein>